<comment type="caution">
    <text evidence="2">The sequence shown here is derived from an EMBL/GenBank/DDBJ whole genome shotgun (WGS) entry which is preliminary data.</text>
</comment>
<dbReference type="OrthoDB" id="1647761at2"/>
<evidence type="ECO:0000313" key="3">
    <source>
        <dbReference type="Proteomes" id="UP000293142"/>
    </source>
</evidence>
<organism evidence="2 3">
    <name type="scientific">Paenibacillus thalictri</name>
    <dbReference type="NCBI Taxonomy" id="2527873"/>
    <lineage>
        <taxon>Bacteria</taxon>
        <taxon>Bacillati</taxon>
        <taxon>Bacillota</taxon>
        <taxon>Bacilli</taxon>
        <taxon>Bacillales</taxon>
        <taxon>Paenibacillaceae</taxon>
        <taxon>Paenibacillus</taxon>
    </lineage>
</organism>
<accession>A0A4Q9DN21</accession>
<proteinExistence type="predicted"/>
<feature type="region of interest" description="Disordered" evidence="1">
    <location>
        <begin position="298"/>
        <end position="326"/>
    </location>
</feature>
<protein>
    <submittedName>
        <fullName evidence="2">DUF3892 domain-containing protein</fullName>
    </submittedName>
</protein>
<dbReference type="RefSeq" id="WP_131015744.1">
    <property type="nucleotide sequence ID" value="NZ_SIRE01000017.1"/>
</dbReference>
<gene>
    <name evidence="2" type="ORF">EYB31_22830</name>
</gene>
<evidence type="ECO:0000313" key="2">
    <source>
        <dbReference type="EMBL" id="TBL75254.1"/>
    </source>
</evidence>
<evidence type="ECO:0000256" key="1">
    <source>
        <dbReference type="SAM" id="MobiDB-lite"/>
    </source>
</evidence>
<dbReference type="InterPro" id="IPR024997">
    <property type="entry name" value="DUF3892"/>
</dbReference>
<keyword evidence="3" id="KW-1185">Reference proteome</keyword>
<feature type="compositionally biased region" description="Polar residues" evidence="1">
    <location>
        <begin position="316"/>
        <end position="326"/>
    </location>
</feature>
<dbReference type="Proteomes" id="UP000293142">
    <property type="component" value="Unassembled WGS sequence"/>
</dbReference>
<reference evidence="2 3" key="1">
    <citation type="submission" date="2019-02" db="EMBL/GenBank/DDBJ databases">
        <title>Paenibacillus sp. nov., isolated from surface-sterilized tissue of Thalictrum simplex L.</title>
        <authorList>
            <person name="Tuo L."/>
        </authorList>
    </citation>
    <scope>NUCLEOTIDE SEQUENCE [LARGE SCALE GENOMIC DNA]</scope>
    <source>
        <strain evidence="2 3">N2SHLJ1</strain>
    </source>
</reference>
<sequence>MARRRSGYDYNQMEQQQQNVMMNTFPGTGHMGMAGTGSMQNMGGAIGTQSAGSMIGAQNQGNMQGMGGTFGNGNVQGAGSSYQSAGNSQGISGMQFSNGGMQGAGMQNAANTIHGMNGMQNMGATRGMGMQGAAGGTQGTANNAQGMGGMQGMNTMQSATGMQNLGSIGNMQQARDAGTETFKAGGGMPVPGSSGDANAPYGMRNTGINHADARNVGFQGGYTGYGQNGQPIQYGTFMRDGTQYGKGPHTIDPNKAIIQAVHYDNGAIRAVQFQDGSIVDINQAIAMAEAGLIEDVNTGRNREGEKTLRSYPDGDPSNNLSNLPRF</sequence>
<name>A0A4Q9DN21_9BACL</name>
<dbReference type="EMBL" id="SIRE01000017">
    <property type="protein sequence ID" value="TBL75254.1"/>
    <property type="molecule type" value="Genomic_DNA"/>
</dbReference>
<dbReference type="Pfam" id="PF13031">
    <property type="entry name" value="DUF3892"/>
    <property type="match status" value="1"/>
</dbReference>
<dbReference type="AlphaFoldDB" id="A0A4Q9DN21"/>